<keyword evidence="3" id="KW-0884">PQQ biosynthesis</keyword>
<accession>A0ABV9G1T6</accession>
<proteinExistence type="predicted"/>
<organism evidence="4 5">
    <name type="scientific">Streptomyces maoxianensis</name>
    <dbReference type="NCBI Taxonomy" id="1459942"/>
    <lineage>
        <taxon>Bacteria</taxon>
        <taxon>Bacillati</taxon>
        <taxon>Actinomycetota</taxon>
        <taxon>Actinomycetes</taxon>
        <taxon>Kitasatosporales</taxon>
        <taxon>Streptomycetaceae</taxon>
        <taxon>Streptomyces</taxon>
    </lineage>
</organism>
<evidence type="ECO:0000256" key="3">
    <source>
        <dbReference type="ARBA" id="ARBA00022905"/>
    </source>
</evidence>
<dbReference type="EMBL" id="JBHSFE010000005">
    <property type="protein sequence ID" value="MFC4607025.1"/>
    <property type="molecule type" value="Genomic_DNA"/>
</dbReference>
<dbReference type="InterPro" id="IPR041881">
    <property type="entry name" value="PqqD_sf"/>
</dbReference>
<evidence type="ECO:0000313" key="5">
    <source>
        <dbReference type="Proteomes" id="UP001595993"/>
    </source>
</evidence>
<evidence type="ECO:0000313" key="4">
    <source>
        <dbReference type="EMBL" id="MFC4607025.1"/>
    </source>
</evidence>
<dbReference type="Gene3D" id="1.10.10.1150">
    <property type="entry name" value="Coenzyme PQQ synthesis protein D (PqqD)"/>
    <property type="match status" value="1"/>
</dbReference>
<dbReference type="Proteomes" id="UP001595993">
    <property type="component" value="Unassembled WGS sequence"/>
</dbReference>
<dbReference type="Pfam" id="PF05402">
    <property type="entry name" value="PqqD"/>
    <property type="match status" value="1"/>
</dbReference>
<reference evidence="5" key="1">
    <citation type="journal article" date="2019" name="Int. J. Syst. Evol. Microbiol.">
        <title>The Global Catalogue of Microorganisms (GCM) 10K type strain sequencing project: providing services to taxonomists for standard genome sequencing and annotation.</title>
        <authorList>
            <consortium name="The Broad Institute Genomics Platform"/>
            <consortium name="The Broad Institute Genome Sequencing Center for Infectious Disease"/>
            <person name="Wu L."/>
            <person name="Ma J."/>
        </authorList>
    </citation>
    <scope>NUCLEOTIDE SEQUENCE [LARGE SCALE GENOMIC DNA]</scope>
    <source>
        <strain evidence="5">CGMCC 4.7139</strain>
    </source>
</reference>
<dbReference type="InterPro" id="IPR022479">
    <property type="entry name" value="PqqD_bac"/>
</dbReference>
<name>A0ABV9G1T6_9ACTN</name>
<comment type="pathway">
    <text evidence="1">Cofactor biosynthesis; pyrroloquinoline quinone biosynthesis.</text>
</comment>
<protein>
    <submittedName>
        <fullName evidence="4">Pyrroloquinoline quinone biosynthesis peptide chaperone PqqD</fullName>
    </submittedName>
</protein>
<comment type="caution">
    <text evidence="4">The sequence shown here is derived from an EMBL/GenBank/DDBJ whole genome shotgun (WGS) entry which is preliminary data.</text>
</comment>
<keyword evidence="5" id="KW-1185">Reference proteome</keyword>
<evidence type="ECO:0000256" key="2">
    <source>
        <dbReference type="ARBA" id="ARBA00011741"/>
    </source>
</evidence>
<dbReference type="NCBIfam" id="TIGR03859">
    <property type="entry name" value="PQQ_PqqD"/>
    <property type="match status" value="1"/>
</dbReference>
<dbReference type="InterPro" id="IPR008792">
    <property type="entry name" value="PQQD"/>
</dbReference>
<sequence>MTWRPVLSRSVVFRHDRVRGADLLVLPERVVVLQGNAGSIVRLCDGVRDVDAIVAELAERHPGAPVAEEVPVFLGRLRKEGWLK</sequence>
<gene>
    <name evidence="4" type="primary">pqqD</name>
    <name evidence="4" type="ORF">ACFO9E_04190</name>
</gene>
<evidence type="ECO:0000256" key="1">
    <source>
        <dbReference type="ARBA" id="ARBA00004886"/>
    </source>
</evidence>
<dbReference type="RefSeq" id="WP_251017879.1">
    <property type="nucleotide sequence ID" value="NZ_JBHSFE010000005.1"/>
</dbReference>
<comment type="subunit">
    <text evidence="2">Monomer. Interacts with PqqE.</text>
</comment>